<evidence type="ECO:0000256" key="1">
    <source>
        <dbReference type="SAM" id="MobiDB-lite"/>
    </source>
</evidence>
<gene>
    <name evidence="2" type="ORF">TNIN_207091</name>
</gene>
<reference evidence="2" key="1">
    <citation type="submission" date="2020-08" db="EMBL/GenBank/DDBJ databases">
        <title>Multicomponent nature underlies the extraordinary mechanical properties of spider dragline silk.</title>
        <authorList>
            <person name="Kono N."/>
            <person name="Nakamura H."/>
            <person name="Mori M."/>
            <person name="Yoshida Y."/>
            <person name="Ohtoshi R."/>
            <person name="Malay A.D."/>
            <person name="Moran D.A.P."/>
            <person name="Tomita M."/>
            <person name="Numata K."/>
            <person name="Arakawa K."/>
        </authorList>
    </citation>
    <scope>NUCLEOTIDE SEQUENCE</scope>
</reference>
<proteinExistence type="predicted"/>
<evidence type="ECO:0000313" key="3">
    <source>
        <dbReference type="Proteomes" id="UP000886998"/>
    </source>
</evidence>
<feature type="compositionally biased region" description="Basic and acidic residues" evidence="1">
    <location>
        <begin position="1"/>
        <end position="12"/>
    </location>
</feature>
<organism evidence="2 3">
    <name type="scientific">Trichonephila inaurata madagascariensis</name>
    <dbReference type="NCBI Taxonomy" id="2747483"/>
    <lineage>
        <taxon>Eukaryota</taxon>
        <taxon>Metazoa</taxon>
        <taxon>Ecdysozoa</taxon>
        <taxon>Arthropoda</taxon>
        <taxon>Chelicerata</taxon>
        <taxon>Arachnida</taxon>
        <taxon>Araneae</taxon>
        <taxon>Araneomorphae</taxon>
        <taxon>Entelegynae</taxon>
        <taxon>Araneoidea</taxon>
        <taxon>Nephilidae</taxon>
        <taxon>Trichonephila</taxon>
        <taxon>Trichonephila inaurata</taxon>
    </lineage>
</organism>
<sequence length="117" mass="13514">MKSRTGDRRSKTECLPFRSQRGPDKGGRRNRRDWLRCRQVTLEACVWLHLPTTYLRLPPFPPGNEAGEAPNPRGRIDLQVPNFEPFLEPLNTLLEMDEISDARAHFEETVCNVTVLQ</sequence>
<accession>A0A8X7C6E2</accession>
<dbReference type="EMBL" id="BMAV01010487">
    <property type="protein sequence ID" value="GFY55593.1"/>
    <property type="molecule type" value="Genomic_DNA"/>
</dbReference>
<feature type="region of interest" description="Disordered" evidence="1">
    <location>
        <begin position="1"/>
        <end position="30"/>
    </location>
</feature>
<protein>
    <submittedName>
        <fullName evidence="2">Uncharacterized protein</fullName>
    </submittedName>
</protein>
<name>A0A8X7C6E2_9ARAC</name>
<dbReference type="Proteomes" id="UP000886998">
    <property type="component" value="Unassembled WGS sequence"/>
</dbReference>
<dbReference type="AlphaFoldDB" id="A0A8X7C6E2"/>
<evidence type="ECO:0000313" key="2">
    <source>
        <dbReference type="EMBL" id="GFY55593.1"/>
    </source>
</evidence>
<feature type="compositionally biased region" description="Basic and acidic residues" evidence="1">
    <location>
        <begin position="21"/>
        <end position="30"/>
    </location>
</feature>
<comment type="caution">
    <text evidence="2">The sequence shown here is derived from an EMBL/GenBank/DDBJ whole genome shotgun (WGS) entry which is preliminary data.</text>
</comment>
<keyword evidence="3" id="KW-1185">Reference proteome</keyword>